<feature type="signal peptide" evidence="3">
    <location>
        <begin position="1"/>
        <end position="27"/>
    </location>
</feature>
<name>A0ABW8KFD4_9GAMM</name>
<dbReference type="SUPFAM" id="SSF111369">
    <property type="entry name" value="HlyD-like secretion proteins"/>
    <property type="match status" value="1"/>
</dbReference>
<comment type="similarity">
    <text evidence="1">Belongs to the membrane fusion protein (MFP) (TC 8.A.1) family.</text>
</comment>
<dbReference type="Gene3D" id="2.40.50.100">
    <property type="match status" value="1"/>
</dbReference>
<feature type="domain" description="CusB-like beta-barrel" evidence="4">
    <location>
        <begin position="218"/>
        <end position="291"/>
    </location>
</feature>
<dbReference type="InterPro" id="IPR006143">
    <property type="entry name" value="RND_pump_MFP"/>
</dbReference>
<dbReference type="InterPro" id="IPR058647">
    <property type="entry name" value="BSH_CzcB-like"/>
</dbReference>
<dbReference type="Gene3D" id="2.40.420.20">
    <property type="match status" value="1"/>
</dbReference>
<dbReference type="RefSeq" id="WP_404535920.1">
    <property type="nucleotide sequence ID" value="NZ_JADIKL010000001.1"/>
</dbReference>
<evidence type="ECO:0000256" key="2">
    <source>
        <dbReference type="ARBA" id="ARBA00022448"/>
    </source>
</evidence>
<dbReference type="Proteomes" id="UP001620397">
    <property type="component" value="Unassembled WGS sequence"/>
</dbReference>
<proteinExistence type="inferred from homology"/>
<feature type="domain" description="CzcB-like barrel-sandwich hybrid" evidence="5">
    <location>
        <begin position="78"/>
        <end position="213"/>
    </location>
</feature>
<accession>A0ABW8KFD4</accession>
<protein>
    <submittedName>
        <fullName evidence="7">Efflux RND transporter periplasmic adaptor subunit</fullName>
    </submittedName>
</protein>
<dbReference type="Gene3D" id="2.40.30.170">
    <property type="match status" value="1"/>
</dbReference>
<dbReference type="PANTHER" id="PTHR30097">
    <property type="entry name" value="CATION EFFLUX SYSTEM PROTEIN CUSB"/>
    <property type="match status" value="1"/>
</dbReference>
<organism evidence="7 8">
    <name type="scientific">Dyella agri</name>
    <dbReference type="NCBI Taxonomy" id="1926869"/>
    <lineage>
        <taxon>Bacteria</taxon>
        <taxon>Pseudomonadati</taxon>
        <taxon>Pseudomonadota</taxon>
        <taxon>Gammaproteobacteria</taxon>
        <taxon>Lysobacterales</taxon>
        <taxon>Rhodanobacteraceae</taxon>
        <taxon>Dyella</taxon>
    </lineage>
</organism>
<feature type="domain" description="CzcB-like C-terminal circularly permuted SH3-like" evidence="6">
    <location>
        <begin position="298"/>
        <end position="359"/>
    </location>
</feature>
<keyword evidence="3" id="KW-0732">Signal</keyword>
<keyword evidence="8" id="KW-1185">Reference proteome</keyword>
<evidence type="ECO:0000256" key="1">
    <source>
        <dbReference type="ARBA" id="ARBA00009477"/>
    </source>
</evidence>
<dbReference type="Pfam" id="PF25975">
    <property type="entry name" value="CzcB_C"/>
    <property type="match status" value="1"/>
</dbReference>
<evidence type="ECO:0000313" key="7">
    <source>
        <dbReference type="EMBL" id="MFK2929608.1"/>
    </source>
</evidence>
<keyword evidence="2" id="KW-0813">Transport</keyword>
<dbReference type="PANTHER" id="PTHR30097:SF4">
    <property type="entry name" value="SLR6042 PROTEIN"/>
    <property type="match status" value="1"/>
</dbReference>
<evidence type="ECO:0000313" key="8">
    <source>
        <dbReference type="Proteomes" id="UP001620397"/>
    </source>
</evidence>
<dbReference type="EMBL" id="JADIKL010000001">
    <property type="protein sequence ID" value="MFK2929608.1"/>
    <property type="molecule type" value="Genomic_DNA"/>
</dbReference>
<dbReference type="NCBIfam" id="TIGR01730">
    <property type="entry name" value="RND_mfp"/>
    <property type="match status" value="1"/>
</dbReference>
<reference evidence="7 8" key="1">
    <citation type="submission" date="2020-10" db="EMBL/GenBank/DDBJ databases">
        <title>Phylogeny of dyella-like bacteria.</title>
        <authorList>
            <person name="Fu J."/>
        </authorList>
    </citation>
    <scope>NUCLEOTIDE SEQUENCE [LARGE SCALE GENOMIC DNA]</scope>
    <source>
        <strain evidence="7 8">DKC-1</strain>
    </source>
</reference>
<dbReference type="InterPro" id="IPR058792">
    <property type="entry name" value="Beta-barrel_RND_2"/>
</dbReference>
<evidence type="ECO:0000256" key="3">
    <source>
        <dbReference type="SAM" id="SignalP"/>
    </source>
</evidence>
<dbReference type="InterPro" id="IPR058649">
    <property type="entry name" value="CzcB_C"/>
</dbReference>
<dbReference type="Pfam" id="PF25973">
    <property type="entry name" value="BSH_CzcB"/>
    <property type="match status" value="1"/>
</dbReference>
<dbReference type="Pfam" id="PF25954">
    <property type="entry name" value="Beta-barrel_RND_2"/>
    <property type="match status" value="1"/>
</dbReference>
<feature type="chain" id="PRO_5047228554" evidence="3">
    <location>
        <begin position="28"/>
        <end position="370"/>
    </location>
</feature>
<evidence type="ECO:0000259" key="5">
    <source>
        <dbReference type="Pfam" id="PF25973"/>
    </source>
</evidence>
<evidence type="ECO:0000259" key="4">
    <source>
        <dbReference type="Pfam" id="PF25954"/>
    </source>
</evidence>
<comment type="caution">
    <text evidence="7">The sequence shown here is derived from an EMBL/GenBank/DDBJ whole genome shotgun (WGS) entry which is preliminary data.</text>
</comment>
<gene>
    <name evidence="7" type="ORF">ISP14_02275</name>
</gene>
<dbReference type="InterPro" id="IPR051909">
    <property type="entry name" value="MFP_Cation_Efflux"/>
</dbReference>
<evidence type="ECO:0000259" key="6">
    <source>
        <dbReference type="Pfam" id="PF25975"/>
    </source>
</evidence>
<sequence length="370" mass="39243">MKHMILLRSAFVLAFACIPLAAAPAFAAGTGRADAPDPLTLDPATMHETGIEIATLARRPLAEELKAPGEVRVDAYSTVLVTPRVEAQVLDRRVQLGDAVKAGQPLLKLSSVAVAETQGALIVAEQDWQRIAQLGPQAVSGRRYAEAKVARDQARAKLRAYGLTEGQIAALLRKGSAAADGGFELLAPVAGRVASDDFLVGERVEPGRTLFTLVEEGTVWVVAQLPPREAERVVPGAAVRIDAHGQTLAGKVVGRAHATDERTRTVPVRIAVDNRRDLMHPGELVDARIAAGGATSELAVPDGAVVLLLNQPTVFVDRGNDRFEPVAVEVGAAREGWTPIRQGLAPGARYVSRGAFALKARLLRSQLGEH</sequence>